<accession>A0ABY2BDV8</accession>
<reference evidence="1 2" key="1">
    <citation type="journal article" date="2015" name="Stand. Genomic Sci.">
        <title>Genomic Encyclopedia of Bacterial and Archaeal Type Strains, Phase III: the genomes of soil and plant-associated and newly described type strains.</title>
        <authorList>
            <person name="Whitman W.B."/>
            <person name="Woyke T."/>
            <person name="Klenk H.P."/>
            <person name="Zhou Y."/>
            <person name="Lilburn T.G."/>
            <person name="Beck B.J."/>
            <person name="De Vos P."/>
            <person name="Vandamme P."/>
            <person name="Eisen J.A."/>
            <person name="Garrity G."/>
            <person name="Hugenholtz P."/>
            <person name="Kyrpides N.C."/>
        </authorList>
    </citation>
    <scope>NUCLEOTIDE SEQUENCE [LARGE SCALE GENOMIC DNA]</scope>
    <source>
        <strain evidence="1 2">VKM Ac-2538</strain>
    </source>
</reference>
<evidence type="ECO:0000313" key="2">
    <source>
        <dbReference type="Proteomes" id="UP000295818"/>
    </source>
</evidence>
<dbReference type="EMBL" id="SLWM01000021">
    <property type="protein sequence ID" value="TCO14041.1"/>
    <property type="molecule type" value="Genomic_DNA"/>
</dbReference>
<organism evidence="1 2">
    <name type="scientific">Kribbella orskensis</name>
    <dbReference type="NCBI Taxonomy" id="2512216"/>
    <lineage>
        <taxon>Bacteria</taxon>
        <taxon>Bacillati</taxon>
        <taxon>Actinomycetota</taxon>
        <taxon>Actinomycetes</taxon>
        <taxon>Propionibacteriales</taxon>
        <taxon>Kribbellaceae</taxon>
        <taxon>Kribbella</taxon>
    </lineage>
</organism>
<dbReference type="Pfam" id="PF06224">
    <property type="entry name" value="AlkZ-like"/>
    <property type="match status" value="1"/>
</dbReference>
<dbReference type="PANTHER" id="PTHR38479:SF2">
    <property type="entry name" value="WINGED HELIX DNA-BINDING DOMAIN-CONTAINING PROTEIN"/>
    <property type="match status" value="1"/>
</dbReference>
<proteinExistence type="predicted"/>
<keyword evidence="2" id="KW-1185">Reference proteome</keyword>
<sequence>MLGVDRHQILAFRLSRHHLAERLPAGSMIQAVAAAGVQETPRQTASLALHARVADVSLAGIDQALKQDKTLLAIWSLRGAPYLVPTQDAAVFTTGAMPTGEDSWRISFGGWATSLDVPLASLVEHAAKVAREVLDGQQLEVEAFRQQFARRMEEIRDLERPSGAHADLPEPLFRAMGQLGIACLADTRRMTDALVARKDQWLGEPAGIVDQDIAQAELLRRYLRCYGPASHQSFAEWTLRSLSDVRAIFELIAPELVQVNAKRRPVEWLLASDVEALASPPEPAGVRLVPAQDPFLQQRDRDRLLPDRDLRRRLWRPVGAPGLVLVDGEAKGVWTSQRRGKSIQFTVQPFDRITAAERDAIAAEADTLAPLREADRTTLVLKT</sequence>
<dbReference type="InterPro" id="IPR009351">
    <property type="entry name" value="AlkZ-like"/>
</dbReference>
<name>A0ABY2BDV8_9ACTN</name>
<evidence type="ECO:0000313" key="1">
    <source>
        <dbReference type="EMBL" id="TCO14041.1"/>
    </source>
</evidence>
<dbReference type="Proteomes" id="UP000295818">
    <property type="component" value="Unassembled WGS sequence"/>
</dbReference>
<dbReference type="PANTHER" id="PTHR38479">
    <property type="entry name" value="LMO0824 PROTEIN"/>
    <property type="match status" value="1"/>
</dbReference>
<protein>
    <submittedName>
        <fullName evidence="1">Winged helix DNA-binding protein</fullName>
    </submittedName>
</protein>
<keyword evidence="1" id="KW-0238">DNA-binding</keyword>
<comment type="caution">
    <text evidence="1">The sequence shown here is derived from an EMBL/GenBank/DDBJ whole genome shotgun (WGS) entry which is preliminary data.</text>
</comment>
<gene>
    <name evidence="1" type="ORF">EV644_121121</name>
</gene>
<dbReference type="GO" id="GO:0003677">
    <property type="term" value="F:DNA binding"/>
    <property type="evidence" value="ECO:0007669"/>
    <property type="project" value="UniProtKB-KW"/>
</dbReference>